<keyword evidence="1" id="KW-0472">Membrane</keyword>
<dbReference type="Proteomes" id="UP000282125">
    <property type="component" value="Unassembled WGS sequence"/>
</dbReference>
<evidence type="ECO:0000313" key="3">
    <source>
        <dbReference type="Proteomes" id="UP000282125"/>
    </source>
</evidence>
<dbReference type="EMBL" id="RRAZ01000038">
    <property type="protein sequence ID" value="RRH70026.1"/>
    <property type="molecule type" value="Genomic_DNA"/>
</dbReference>
<name>A0A3P3D8V3_9RHOB</name>
<reference evidence="2 3" key="1">
    <citation type="submission" date="2018-11" db="EMBL/GenBank/DDBJ databases">
        <title>Gemmobacter sp. nov., YIM 102744-1 draft genome.</title>
        <authorList>
            <person name="Li G."/>
            <person name="Jiang Y."/>
        </authorList>
    </citation>
    <scope>NUCLEOTIDE SEQUENCE [LARGE SCALE GENOMIC DNA]</scope>
    <source>
        <strain evidence="2 3">YIM 102744-1</strain>
    </source>
</reference>
<comment type="caution">
    <text evidence="2">The sequence shown here is derived from an EMBL/GenBank/DDBJ whole genome shotgun (WGS) entry which is preliminary data.</text>
</comment>
<keyword evidence="1" id="KW-0812">Transmembrane</keyword>
<gene>
    <name evidence="2" type="ORF">EG244_17605</name>
</gene>
<keyword evidence="1" id="KW-1133">Transmembrane helix</keyword>
<evidence type="ECO:0000256" key="1">
    <source>
        <dbReference type="SAM" id="Phobius"/>
    </source>
</evidence>
<keyword evidence="3" id="KW-1185">Reference proteome</keyword>
<organism evidence="2 3">
    <name type="scientific">Falsigemmobacter faecalis</name>
    <dbReference type="NCBI Taxonomy" id="2488730"/>
    <lineage>
        <taxon>Bacteria</taxon>
        <taxon>Pseudomonadati</taxon>
        <taxon>Pseudomonadota</taxon>
        <taxon>Alphaproteobacteria</taxon>
        <taxon>Rhodobacterales</taxon>
        <taxon>Paracoccaceae</taxon>
        <taxon>Falsigemmobacter</taxon>
    </lineage>
</organism>
<evidence type="ECO:0000313" key="2">
    <source>
        <dbReference type="EMBL" id="RRH70026.1"/>
    </source>
</evidence>
<protein>
    <submittedName>
        <fullName evidence="2">Uncharacterized protein</fullName>
    </submittedName>
</protein>
<sequence>MAFQKNSAALSSAKIVKFPCAAEASFLARQILLRSDATRSEVQLAIETLRASTDWRDLDLARHAKEQLIATDRIEARNAAHKQPEVPPSFGQPRMIAHPAFPAPQASRALRKLTLIAAAAVIAVGAVMLWTAATTSSANAQQQAAIWRSMH</sequence>
<dbReference type="RefSeq" id="WP_124966487.1">
    <property type="nucleotide sequence ID" value="NZ_RRAZ01000038.1"/>
</dbReference>
<feature type="transmembrane region" description="Helical" evidence="1">
    <location>
        <begin position="113"/>
        <end position="133"/>
    </location>
</feature>
<accession>A0A3P3D8V3</accession>
<proteinExistence type="predicted"/>
<dbReference type="AlphaFoldDB" id="A0A3P3D8V3"/>